<reference evidence="2" key="1">
    <citation type="journal article" date="2019" name="Sci. Rep.">
        <title>Draft genome of Tanacetum cinerariifolium, the natural source of mosquito coil.</title>
        <authorList>
            <person name="Yamashiro T."/>
            <person name="Shiraishi A."/>
            <person name="Satake H."/>
            <person name="Nakayama K."/>
        </authorList>
    </citation>
    <scope>NUCLEOTIDE SEQUENCE</scope>
</reference>
<protein>
    <submittedName>
        <fullName evidence="2">Uncharacterized protein</fullName>
    </submittedName>
</protein>
<keyword evidence="1" id="KW-0472">Membrane</keyword>
<dbReference type="AlphaFoldDB" id="A0A6L2K3L8"/>
<comment type="caution">
    <text evidence="2">The sequence shown here is derived from an EMBL/GenBank/DDBJ whole genome shotgun (WGS) entry which is preliminary data.</text>
</comment>
<dbReference type="EMBL" id="BKCJ010001730">
    <property type="protein sequence ID" value="GEU43589.1"/>
    <property type="molecule type" value="Genomic_DNA"/>
</dbReference>
<feature type="transmembrane region" description="Helical" evidence="1">
    <location>
        <begin position="155"/>
        <end position="175"/>
    </location>
</feature>
<accession>A0A6L2K3L8</accession>
<gene>
    <name evidence="2" type="ORF">Tci_015567</name>
</gene>
<organism evidence="2">
    <name type="scientific">Tanacetum cinerariifolium</name>
    <name type="common">Dalmatian daisy</name>
    <name type="synonym">Chrysanthemum cinerariifolium</name>
    <dbReference type="NCBI Taxonomy" id="118510"/>
    <lineage>
        <taxon>Eukaryota</taxon>
        <taxon>Viridiplantae</taxon>
        <taxon>Streptophyta</taxon>
        <taxon>Embryophyta</taxon>
        <taxon>Tracheophyta</taxon>
        <taxon>Spermatophyta</taxon>
        <taxon>Magnoliopsida</taxon>
        <taxon>eudicotyledons</taxon>
        <taxon>Gunneridae</taxon>
        <taxon>Pentapetalae</taxon>
        <taxon>asterids</taxon>
        <taxon>campanulids</taxon>
        <taxon>Asterales</taxon>
        <taxon>Asteraceae</taxon>
        <taxon>Asteroideae</taxon>
        <taxon>Anthemideae</taxon>
        <taxon>Anthemidinae</taxon>
        <taxon>Tanacetum</taxon>
    </lineage>
</organism>
<proteinExistence type="predicted"/>
<evidence type="ECO:0000256" key="1">
    <source>
        <dbReference type="SAM" id="Phobius"/>
    </source>
</evidence>
<sequence>MWCRELMIHLAPPTAQEESNALDNSIVLERAWFALGWGAWLKPTNSKDSRISRLIIIALLRHMQNVRILFGSSWKLEMSHNRVQDFTSRCLNELVETFNLAIQAGWGKGLVEEHSEEELLGLMSRMENFDAYTDKRCVSSMTSCLRNDILMWRRFLAVFVIPSLIYSRFILTSLLSGKLLPTNLPLEKLLPPMLLERPDCFPFVV</sequence>
<keyword evidence="1" id="KW-1133">Transmembrane helix</keyword>
<evidence type="ECO:0000313" key="2">
    <source>
        <dbReference type="EMBL" id="GEU43589.1"/>
    </source>
</evidence>
<name>A0A6L2K3L8_TANCI</name>
<keyword evidence="1" id="KW-0812">Transmembrane</keyword>